<evidence type="ECO:0000313" key="3">
    <source>
        <dbReference type="Proteomes" id="UP001500121"/>
    </source>
</evidence>
<keyword evidence="1" id="KW-1133">Transmembrane helix</keyword>
<sequence>MTTEDRLRSRVLRRELHSPRSGLAIPLALLAIVALAWLGTEGVLAALGRPALLLTPKAMGTGIRGLPGVQPGTLIAAGTVLALIGLVLVVTAIAPGRRGRHIIGAGDSAVVVDDAVIASALVRTAATTAGVSPDRAVAHVGRRSATVRVTPVSGVPVDREAVQRDVQAAAEGFGLTPAVRTRVAIDKNGKVGG</sequence>
<keyword evidence="1" id="KW-0812">Transmembrane</keyword>
<comment type="caution">
    <text evidence="2">The sequence shown here is derived from an EMBL/GenBank/DDBJ whole genome shotgun (WGS) entry which is preliminary data.</text>
</comment>
<keyword evidence="1" id="KW-0472">Membrane</keyword>
<keyword evidence="3" id="KW-1185">Reference proteome</keyword>
<evidence type="ECO:0000313" key="2">
    <source>
        <dbReference type="EMBL" id="GAA4750789.1"/>
    </source>
</evidence>
<feature type="transmembrane region" description="Helical" evidence="1">
    <location>
        <begin position="74"/>
        <end position="94"/>
    </location>
</feature>
<reference evidence="3" key="1">
    <citation type="journal article" date="2019" name="Int. J. Syst. Evol. Microbiol.">
        <title>The Global Catalogue of Microorganisms (GCM) 10K type strain sequencing project: providing services to taxonomists for standard genome sequencing and annotation.</title>
        <authorList>
            <consortium name="The Broad Institute Genomics Platform"/>
            <consortium name="The Broad Institute Genome Sequencing Center for Infectious Disease"/>
            <person name="Wu L."/>
            <person name="Ma J."/>
        </authorList>
    </citation>
    <scope>NUCLEOTIDE SEQUENCE [LARGE SCALE GENOMIC DNA]</scope>
    <source>
        <strain evidence="3">JCM 19015</strain>
    </source>
</reference>
<evidence type="ECO:0000256" key="1">
    <source>
        <dbReference type="SAM" id="Phobius"/>
    </source>
</evidence>
<proteinExistence type="predicted"/>
<dbReference type="Proteomes" id="UP001500121">
    <property type="component" value="Unassembled WGS sequence"/>
</dbReference>
<gene>
    <name evidence="2" type="ORF">GCM10025783_24150</name>
</gene>
<evidence type="ECO:0008006" key="4">
    <source>
        <dbReference type="Google" id="ProtNLM"/>
    </source>
</evidence>
<feature type="transmembrane region" description="Helical" evidence="1">
    <location>
        <begin position="21"/>
        <end position="40"/>
    </location>
</feature>
<name>A0ABP8ZA99_9MICO</name>
<accession>A0ABP8ZA99</accession>
<organism evidence="2 3">
    <name type="scientific">Amnibacterium soli</name>
    <dbReference type="NCBI Taxonomy" id="1282736"/>
    <lineage>
        <taxon>Bacteria</taxon>
        <taxon>Bacillati</taxon>
        <taxon>Actinomycetota</taxon>
        <taxon>Actinomycetes</taxon>
        <taxon>Micrococcales</taxon>
        <taxon>Microbacteriaceae</taxon>
        <taxon>Amnibacterium</taxon>
    </lineage>
</organism>
<protein>
    <recommendedName>
        <fullName evidence="4">DNA/RNA endonuclease G</fullName>
    </recommendedName>
</protein>
<dbReference type="EMBL" id="BAABLP010000004">
    <property type="protein sequence ID" value="GAA4750789.1"/>
    <property type="molecule type" value="Genomic_DNA"/>
</dbReference>
<dbReference type="RefSeq" id="WP_345481466.1">
    <property type="nucleotide sequence ID" value="NZ_BAABLP010000004.1"/>
</dbReference>